<gene>
    <name evidence="3" type="ORF">GCM10022214_02390</name>
</gene>
<reference evidence="4" key="1">
    <citation type="journal article" date="2019" name="Int. J. Syst. Evol. Microbiol.">
        <title>The Global Catalogue of Microorganisms (GCM) 10K type strain sequencing project: providing services to taxonomists for standard genome sequencing and annotation.</title>
        <authorList>
            <consortium name="The Broad Institute Genomics Platform"/>
            <consortium name="The Broad Institute Genome Sequencing Center for Infectious Disease"/>
            <person name="Wu L."/>
            <person name="Ma J."/>
        </authorList>
    </citation>
    <scope>NUCLEOTIDE SEQUENCE [LARGE SCALE GENOMIC DNA]</scope>
    <source>
        <strain evidence="4">JCM 16702</strain>
    </source>
</reference>
<dbReference type="InterPro" id="IPR001387">
    <property type="entry name" value="Cro/C1-type_HTH"/>
</dbReference>
<dbReference type="Proteomes" id="UP001500683">
    <property type="component" value="Unassembled WGS sequence"/>
</dbReference>
<dbReference type="InterPro" id="IPR010982">
    <property type="entry name" value="Lambda_DNA-bd_dom_sf"/>
</dbReference>
<evidence type="ECO:0000313" key="3">
    <source>
        <dbReference type="EMBL" id="GAA4054884.1"/>
    </source>
</evidence>
<organism evidence="3 4">
    <name type="scientific">Actinomadura miaoliensis</name>
    <dbReference type="NCBI Taxonomy" id="430685"/>
    <lineage>
        <taxon>Bacteria</taxon>
        <taxon>Bacillati</taxon>
        <taxon>Actinomycetota</taxon>
        <taxon>Actinomycetes</taxon>
        <taxon>Streptosporangiales</taxon>
        <taxon>Thermomonosporaceae</taxon>
        <taxon>Actinomadura</taxon>
    </lineage>
</organism>
<protein>
    <recommendedName>
        <fullName evidence="2">HTH cro/C1-type domain-containing protein</fullName>
    </recommendedName>
</protein>
<sequence length="128" mass="13827">MPITDYTDVMLAKRKMSVEELAERVGITPANLARAEEWPRQSRRTTTTPGRSIDGGNDSADSVAPRTRRARRPTAACRPAARTARTGATRSPARWAASASPPRHTPRTLDCQPGDLLRSETADSASAS</sequence>
<feature type="domain" description="HTH cro/C1-type" evidence="2">
    <location>
        <begin position="8"/>
        <end position="34"/>
    </location>
</feature>
<accession>A0ABP7UX45</accession>
<dbReference type="Pfam" id="PF13443">
    <property type="entry name" value="HTH_26"/>
    <property type="match status" value="1"/>
</dbReference>
<evidence type="ECO:0000313" key="4">
    <source>
        <dbReference type="Proteomes" id="UP001500683"/>
    </source>
</evidence>
<name>A0ABP7UX45_9ACTN</name>
<evidence type="ECO:0000259" key="2">
    <source>
        <dbReference type="Pfam" id="PF13443"/>
    </source>
</evidence>
<dbReference type="SUPFAM" id="SSF47413">
    <property type="entry name" value="lambda repressor-like DNA-binding domains"/>
    <property type="match status" value="1"/>
</dbReference>
<evidence type="ECO:0000256" key="1">
    <source>
        <dbReference type="SAM" id="MobiDB-lite"/>
    </source>
</evidence>
<dbReference type="EMBL" id="BAAAZG010000001">
    <property type="protein sequence ID" value="GAA4054884.1"/>
    <property type="molecule type" value="Genomic_DNA"/>
</dbReference>
<dbReference type="PANTHER" id="PTHR37301">
    <property type="entry name" value="DNA-BINDING PROTEIN-RELATED"/>
    <property type="match status" value="1"/>
</dbReference>
<comment type="caution">
    <text evidence="3">The sequence shown here is derived from an EMBL/GenBank/DDBJ whole genome shotgun (WGS) entry which is preliminary data.</text>
</comment>
<feature type="compositionally biased region" description="Low complexity" evidence="1">
    <location>
        <begin position="73"/>
        <end position="102"/>
    </location>
</feature>
<dbReference type="PANTHER" id="PTHR37301:SF1">
    <property type="entry name" value="DNA-BINDING PROTEIN"/>
    <property type="match status" value="1"/>
</dbReference>
<dbReference type="CDD" id="cd00093">
    <property type="entry name" value="HTH_XRE"/>
    <property type="match status" value="1"/>
</dbReference>
<feature type="region of interest" description="Disordered" evidence="1">
    <location>
        <begin position="23"/>
        <end position="128"/>
    </location>
</feature>
<keyword evidence="4" id="KW-1185">Reference proteome</keyword>
<proteinExistence type="predicted"/>